<sequence>MATTTGDGLRVRVLGPVRAWLDDVERDLGAARRRTVFAVLAGRADRVVSREELVDGVCGDAPPAGAVGSLHTYVAGLRRALGRARGALVSRSAGYSLRLA</sequence>
<dbReference type="InterPro" id="IPR036388">
    <property type="entry name" value="WH-like_DNA-bd_sf"/>
</dbReference>
<gene>
    <name evidence="4" type="ORF">ACFQ3T_33540</name>
</gene>
<dbReference type="InterPro" id="IPR001867">
    <property type="entry name" value="OmpR/PhoB-type_DNA-bd"/>
</dbReference>
<keyword evidence="5" id="KW-1185">Reference proteome</keyword>
<dbReference type="InterPro" id="IPR051677">
    <property type="entry name" value="AfsR-DnrI-RedD_regulator"/>
</dbReference>
<dbReference type="PANTHER" id="PTHR35807:SF1">
    <property type="entry name" value="TRANSCRIPTIONAL REGULATOR REDD"/>
    <property type="match status" value="1"/>
</dbReference>
<evidence type="ECO:0000256" key="2">
    <source>
        <dbReference type="PROSITE-ProRule" id="PRU01091"/>
    </source>
</evidence>
<accession>A0ABW3R570</accession>
<dbReference type="InterPro" id="IPR016032">
    <property type="entry name" value="Sig_transdc_resp-reg_C-effctor"/>
</dbReference>
<dbReference type="Pfam" id="PF00486">
    <property type="entry name" value="Trans_reg_C"/>
    <property type="match status" value="1"/>
</dbReference>
<feature type="DNA-binding region" description="OmpR/PhoB-type" evidence="2">
    <location>
        <begin position="1"/>
        <end position="99"/>
    </location>
</feature>
<dbReference type="SMART" id="SM00862">
    <property type="entry name" value="Trans_reg_C"/>
    <property type="match status" value="1"/>
</dbReference>
<evidence type="ECO:0000256" key="1">
    <source>
        <dbReference type="ARBA" id="ARBA00023125"/>
    </source>
</evidence>
<dbReference type="EMBL" id="JBHTLK010000321">
    <property type="protein sequence ID" value="MFD1152090.1"/>
    <property type="molecule type" value="Genomic_DNA"/>
</dbReference>
<feature type="domain" description="OmpR/PhoB-type" evidence="3">
    <location>
        <begin position="1"/>
        <end position="99"/>
    </location>
</feature>
<dbReference type="PANTHER" id="PTHR35807">
    <property type="entry name" value="TRANSCRIPTIONAL REGULATOR REDD-RELATED"/>
    <property type="match status" value="1"/>
</dbReference>
<dbReference type="RefSeq" id="WP_380729677.1">
    <property type="nucleotide sequence ID" value="NZ_JBHTLK010000321.1"/>
</dbReference>
<dbReference type="Gene3D" id="1.10.10.10">
    <property type="entry name" value="Winged helix-like DNA-binding domain superfamily/Winged helix DNA-binding domain"/>
    <property type="match status" value="1"/>
</dbReference>
<evidence type="ECO:0000313" key="4">
    <source>
        <dbReference type="EMBL" id="MFD1152090.1"/>
    </source>
</evidence>
<keyword evidence="1 2" id="KW-0238">DNA-binding</keyword>
<feature type="non-terminal residue" evidence="4">
    <location>
        <position position="100"/>
    </location>
</feature>
<organism evidence="4 5">
    <name type="scientific">Saccharothrix hoggarensis</name>
    <dbReference type="NCBI Taxonomy" id="913853"/>
    <lineage>
        <taxon>Bacteria</taxon>
        <taxon>Bacillati</taxon>
        <taxon>Actinomycetota</taxon>
        <taxon>Actinomycetes</taxon>
        <taxon>Pseudonocardiales</taxon>
        <taxon>Pseudonocardiaceae</taxon>
        <taxon>Saccharothrix</taxon>
    </lineage>
</organism>
<name>A0ABW3R570_9PSEU</name>
<evidence type="ECO:0000259" key="3">
    <source>
        <dbReference type="PROSITE" id="PS51755"/>
    </source>
</evidence>
<dbReference type="PROSITE" id="PS51755">
    <property type="entry name" value="OMPR_PHOB"/>
    <property type="match status" value="1"/>
</dbReference>
<dbReference type="SUPFAM" id="SSF46894">
    <property type="entry name" value="C-terminal effector domain of the bipartite response regulators"/>
    <property type="match status" value="1"/>
</dbReference>
<evidence type="ECO:0000313" key="5">
    <source>
        <dbReference type="Proteomes" id="UP001597168"/>
    </source>
</evidence>
<dbReference type="Proteomes" id="UP001597168">
    <property type="component" value="Unassembled WGS sequence"/>
</dbReference>
<comment type="caution">
    <text evidence="4">The sequence shown here is derived from an EMBL/GenBank/DDBJ whole genome shotgun (WGS) entry which is preliminary data.</text>
</comment>
<protein>
    <submittedName>
        <fullName evidence="4">Winged helix-turn-helix domain-containing protein</fullName>
    </submittedName>
</protein>
<reference evidence="5" key="1">
    <citation type="journal article" date="2019" name="Int. J. Syst. Evol. Microbiol.">
        <title>The Global Catalogue of Microorganisms (GCM) 10K type strain sequencing project: providing services to taxonomists for standard genome sequencing and annotation.</title>
        <authorList>
            <consortium name="The Broad Institute Genomics Platform"/>
            <consortium name="The Broad Institute Genome Sequencing Center for Infectious Disease"/>
            <person name="Wu L."/>
            <person name="Ma J."/>
        </authorList>
    </citation>
    <scope>NUCLEOTIDE SEQUENCE [LARGE SCALE GENOMIC DNA]</scope>
    <source>
        <strain evidence="5">CCUG 60214</strain>
    </source>
</reference>
<proteinExistence type="predicted"/>